<dbReference type="RefSeq" id="WP_003964034.1">
    <property type="nucleotide sequence ID" value="NC_010572.1"/>
</dbReference>
<dbReference type="AlphaFoldDB" id="B1VNH0"/>
<evidence type="ECO:0000313" key="3">
    <source>
        <dbReference type="Proteomes" id="UP000001685"/>
    </source>
</evidence>
<evidence type="ECO:0000313" key="2">
    <source>
        <dbReference type="EMBL" id="BAG16993.1"/>
    </source>
</evidence>
<keyword evidence="1" id="KW-0472">Membrane</keyword>
<reference evidence="3" key="1">
    <citation type="journal article" date="2008" name="J. Bacteriol.">
        <title>Genome sequence of the streptomycin-producing microorganism Streptomyces griseus IFO 13350.</title>
        <authorList>
            <person name="Ohnishi Y."/>
            <person name="Ishikawa J."/>
            <person name="Hara H."/>
            <person name="Suzuki H."/>
            <person name="Ikenoya M."/>
            <person name="Ikeda H."/>
            <person name="Yamashita A."/>
            <person name="Hattori M."/>
            <person name="Horinouchi S."/>
        </authorList>
    </citation>
    <scope>NUCLEOTIDE SEQUENCE [LARGE SCALE GENOMIC DNA]</scope>
    <source>
        <strain evidence="3">JCM 4626 / NBRC 13350</strain>
    </source>
</reference>
<dbReference type="Proteomes" id="UP000001685">
    <property type="component" value="Chromosome"/>
</dbReference>
<organism evidence="2 3">
    <name type="scientific">Streptomyces griseus subsp. griseus (strain JCM 4626 / CBS 651.72 / NBRC 13350 / KCC S-0626 / ISP 5235)</name>
    <dbReference type="NCBI Taxonomy" id="455632"/>
    <lineage>
        <taxon>Bacteria</taxon>
        <taxon>Bacillati</taxon>
        <taxon>Actinomycetota</taxon>
        <taxon>Actinomycetes</taxon>
        <taxon>Kitasatosporales</taxon>
        <taxon>Streptomycetaceae</taxon>
        <taxon>Streptomyces</taxon>
    </lineage>
</organism>
<dbReference type="KEGG" id="sgr:SGR_164"/>
<gene>
    <name evidence="2" type="ordered locus">SGR_164</name>
</gene>
<proteinExistence type="predicted"/>
<dbReference type="EMBL" id="AP009493">
    <property type="protein sequence ID" value="BAG16993.1"/>
    <property type="molecule type" value="Genomic_DNA"/>
</dbReference>
<dbReference type="PATRIC" id="fig|455632.4.peg.145"/>
<protein>
    <submittedName>
        <fullName evidence="2">Uncharacterized protein</fullName>
    </submittedName>
</protein>
<keyword evidence="1" id="KW-1133">Transmembrane helix</keyword>
<feature type="transmembrane region" description="Helical" evidence="1">
    <location>
        <begin position="29"/>
        <end position="50"/>
    </location>
</feature>
<sequence length="68" mass="6907">MSDRTRMLLIAAALLAAAGIIAWLTWGTLWLLASMALTFSAVPLLVGAFFDGDGNDPGSSNGGVGLGL</sequence>
<dbReference type="HOGENOM" id="CLU_2792196_0_0_11"/>
<accession>B1VNH0</accession>
<evidence type="ECO:0000256" key="1">
    <source>
        <dbReference type="SAM" id="Phobius"/>
    </source>
</evidence>
<keyword evidence="1" id="KW-0812">Transmembrane</keyword>
<name>B1VNH0_STRGG</name>